<dbReference type="EMBL" id="JABUBU010000001">
    <property type="protein sequence ID" value="MBY6365825.1"/>
    <property type="molecule type" value="Genomic_DNA"/>
</dbReference>
<evidence type="ECO:0000256" key="10">
    <source>
        <dbReference type="ARBA" id="ARBA00023140"/>
    </source>
</evidence>
<evidence type="ECO:0000256" key="11">
    <source>
        <dbReference type="ARBA" id="ARBA00023235"/>
    </source>
</evidence>
<dbReference type="InterPro" id="IPR006108">
    <property type="entry name" value="3HC_DH_C"/>
</dbReference>
<dbReference type="InterPro" id="IPR036291">
    <property type="entry name" value="NAD(P)-bd_dom_sf"/>
</dbReference>
<keyword evidence="5" id="KW-0276">Fatty acid metabolism</keyword>
<comment type="catalytic activity">
    <reaction evidence="16">
        <text>a (3S)-3-hydroxyacyl-CoA + NAD(+) = a 3-oxoacyl-CoA + NADH + H(+)</text>
        <dbReference type="Rhea" id="RHEA:22432"/>
        <dbReference type="ChEBI" id="CHEBI:15378"/>
        <dbReference type="ChEBI" id="CHEBI:57318"/>
        <dbReference type="ChEBI" id="CHEBI:57540"/>
        <dbReference type="ChEBI" id="CHEBI:57945"/>
        <dbReference type="ChEBI" id="CHEBI:90726"/>
        <dbReference type="EC" id="1.1.1.35"/>
    </reaction>
</comment>
<sequence length="686" mass="72163">MTLTTSAPPTSVVGYDVDGSVAVLTIDNPPVNAGSAAVRAGLLSGLDRALSDTGVRAVVVIGAGANFVSGSDLREFDGPVPEPTLPTVIEAIEASPKPVVAALSGATLGGGLELALGCDARIAHPDTVVGLPEVTLGMIPGAGGTQRPLRILGPARTLEFATSGKRMPVRWAAECGLVDDIAVGPLRAAAVEFAASRAVKRVLQDLPVAADSSSADLEGAAVAVVAAGRGRPQYAAAVAAVVSGMALPARAALAFERSEFTRLRNGSEAAALRHLFFARRATTKANKPSLPREVDSIGVVGAGTMGAGIARAFVEAGRSVILVDRNPEAATGAVDRLRATYDAAVARGRMQRDDAESALLLLSAGRSVTALDGCDLVIEAVFEYMDVKKDLLRRLQRVVPSHATLATNTSYLDVDELATALDRPERLVGMHFFSPAHRAAVLEVVRGKQTSRASLDRALSAAAVLRKLPIVAGVCDGFVGNRIYNAYRRQCELMLEEGAVPAQVDRALVEFGFAMGPFAVSDMSGLDIAWRMRRSRDAVRDPAERYPDVADTLCEMGRFGQKTGAGWYRYPDGSRQPVDDSEVTRLVEQSSARKGIARRPFSDEDIVDRALLSMTNEAALLLAEGIADRPGDVDLMLTSAYGFPRHIGGLGPWVRGQDAADLDRRLADLAAVTGPGFVTADLGVFR</sequence>
<dbReference type="Gene3D" id="1.10.1040.50">
    <property type="match status" value="1"/>
</dbReference>
<comment type="similarity">
    <text evidence="4">In the N-terminal section; belongs to the enoyl-CoA hydratase/isomerase family.</text>
</comment>
<evidence type="ECO:0000256" key="17">
    <source>
        <dbReference type="RuleBase" id="RU003707"/>
    </source>
</evidence>
<comment type="subcellular location">
    <subcellularLocation>
        <location evidence="2">Peroxisome</location>
    </subcellularLocation>
</comment>
<keyword evidence="9" id="KW-0443">Lipid metabolism</keyword>
<evidence type="ECO:0000259" key="19">
    <source>
        <dbReference type="Pfam" id="PF02737"/>
    </source>
</evidence>
<dbReference type="Gene3D" id="3.40.50.720">
    <property type="entry name" value="NAD(P)-binding Rossmann-like Domain"/>
    <property type="match status" value="1"/>
</dbReference>
<evidence type="ECO:0000256" key="3">
    <source>
        <dbReference type="ARBA" id="ARBA00005005"/>
    </source>
</evidence>
<dbReference type="InterPro" id="IPR029045">
    <property type="entry name" value="ClpP/crotonase-like_dom_sf"/>
</dbReference>
<evidence type="ECO:0000256" key="9">
    <source>
        <dbReference type="ARBA" id="ARBA00023098"/>
    </source>
</evidence>
<dbReference type="Gene3D" id="3.90.226.10">
    <property type="entry name" value="2-enoyl-CoA Hydratase, Chain A, domain 1"/>
    <property type="match status" value="1"/>
</dbReference>
<evidence type="ECO:0000256" key="6">
    <source>
        <dbReference type="ARBA" id="ARBA00022963"/>
    </source>
</evidence>
<keyword evidence="7" id="KW-0560">Oxidoreductase</keyword>
<comment type="catalytic activity">
    <reaction evidence="14">
        <text>a (3S)-3-hydroxyacyl-CoA = a (2E)-enoyl-CoA + H2O</text>
        <dbReference type="Rhea" id="RHEA:16105"/>
        <dbReference type="ChEBI" id="CHEBI:15377"/>
        <dbReference type="ChEBI" id="CHEBI:57318"/>
        <dbReference type="ChEBI" id="CHEBI:58856"/>
        <dbReference type="EC" id="4.2.1.17"/>
    </reaction>
</comment>
<evidence type="ECO:0000256" key="14">
    <source>
        <dbReference type="ARBA" id="ARBA00023709"/>
    </source>
</evidence>
<dbReference type="Proteomes" id="UP000825228">
    <property type="component" value="Unassembled WGS sequence"/>
</dbReference>
<dbReference type="Pfam" id="PF00378">
    <property type="entry name" value="ECH_1"/>
    <property type="match status" value="1"/>
</dbReference>
<evidence type="ECO:0000256" key="2">
    <source>
        <dbReference type="ARBA" id="ARBA00004275"/>
    </source>
</evidence>
<evidence type="ECO:0000256" key="4">
    <source>
        <dbReference type="ARBA" id="ARBA00008750"/>
    </source>
</evidence>
<comment type="pathway">
    <text evidence="3">Lipid metabolism; fatty acid beta-oxidation.</text>
</comment>
<dbReference type="InterPro" id="IPR018376">
    <property type="entry name" value="Enoyl-CoA_hyd/isom_CS"/>
</dbReference>
<dbReference type="RefSeq" id="WP_222682924.1">
    <property type="nucleotide sequence ID" value="NZ_JABUBT010000017.1"/>
</dbReference>
<evidence type="ECO:0000313" key="20">
    <source>
        <dbReference type="EMBL" id="MBY6365825.1"/>
    </source>
</evidence>
<comment type="function">
    <text evidence="1">Could possibly oxidize fatty acids using specific components.</text>
</comment>
<dbReference type="CDD" id="cd06558">
    <property type="entry name" value="crotonase-like"/>
    <property type="match status" value="1"/>
</dbReference>
<accession>A0ABS7P0K1</accession>
<comment type="catalytic activity">
    <reaction evidence="15">
        <text>a 4-saturated-(3S)-3-hydroxyacyl-CoA = a (3E)-enoyl-CoA + H2O</text>
        <dbReference type="Rhea" id="RHEA:20724"/>
        <dbReference type="ChEBI" id="CHEBI:15377"/>
        <dbReference type="ChEBI" id="CHEBI:58521"/>
        <dbReference type="ChEBI" id="CHEBI:137480"/>
        <dbReference type="EC" id="4.2.1.17"/>
    </reaction>
</comment>
<dbReference type="PANTHER" id="PTHR23309">
    <property type="entry name" value="3-HYDROXYACYL-COA DEHYROGENASE"/>
    <property type="match status" value="1"/>
</dbReference>
<dbReference type="PANTHER" id="PTHR23309:SF51">
    <property type="entry name" value="3-HYDROXYACYL-COA DEHYDROGENASE-RELATED"/>
    <property type="match status" value="1"/>
</dbReference>
<evidence type="ECO:0000256" key="15">
    <source>
        <dbReference type="ARBA" id="ARBA00023717"/>
    </source>
</evidence>
<dbReference type="InterPro" id="IPR008927">
    <property type="entry name" value="6-PGluconate_DH-like_C_sf"/>
</dbReference>
<comment type="similarity">
    <text evidence="17">Belongs to the enoyl-CoA hydratase/isomerase family.</text>
</comment>
<organism evidence="20 21">
    <name type="scientific">Rhodococcoides corynebacterioides</name>
    <dbReference type="NCBI Taxonomy" id="53972"/>
    <lineage>
        <taxon>Bacteria</taxon>
        <taxon>Bacillati</taxon>
        <taxon>Actinomycetota</taxon>
        <taxon>Actinomycetes</taxon>
        <taxon>Mycobacteriales</taxon>
        <taxon>Nocardiaceae</taxon>
        <taxon>Rhodococcoides</taxon>
    </lineage>
</organism>
<evidence type="ECO:0000256" key="1">
    <source>
        <dbReference type="ARBA" id="ARBA00002994"/>
    </source>
</evidence>
<evidence type="ECO:0000256" key="8">
    <source>
        <dbReference type="ARBA" id="ARBA00023027"/>
    </source>
</evidence>
<reference evidence="20 21" key="1">
    <citation type="submission" date="2020-06" db="EMBL/GenBank/DDBJ databases">
        <title>Taxonomy, biology and ecology of Rhodococcus bacteria occurring in California pistachio and other woody hosts as revealed by genome sequence analyses.</title>
        <authorList>
            <person name="Gai Y."/>
            <person name="Riely B."/>
        </authorList>
    </citation>
    <scope>NUCLEOTIDE SEQUENCE [LARGE SCALE GENOMIC DNA]</scope>
    <source>
        <strain evidence="20 21">BP-281</strain>
    </source>
</reference>
<evidence type="ECO:0000259" key="18">
    <source>
        <dbReference type="Pfam" id="PF00725"/>
    </source>
</evidence>
<name>A0ABS7P0K1_9NOCA</name>
<dbReference type="InterPro" id="IPR001753">
    <property type="entry name" value="Enoyl-CoA_hydra/iso"/>
</dbReference>
<dbReference type="PROSITE" id="PS00166">
    <property type="entry name" value="ENOYL_COA_HYDRATASE"/>
    <property type="match status" value="1"/>
</dbReference>
<keyword evidence="6" id="KW-0442">Lipid degradation</keyword>
<evidence type="ECO:0000313" key="21">
    <source>
        <dbReference type="Proteomes" id="UP000825228"/>
    </source>
</evidence>
<dbReference type="SUPFAM" id="SSF51735">
    <property type="entry name" value="NAD(P)-binding Rossmann-fold domains"/>
    <property type="match status" value="1"/>
</dbReference>
<evidence type="ECO:0000256" key="13">
    <source>
        <dbReference type="ARBA" id="ARBA00023268"/>
    </source>
</evidence>
<evidence type="ECO:0000256" key="5">
    <source>
        <dbReference type="ARBA" id="ARBA00022832"/>
    </source>
</evidence>
<keyword evidence="21" id="KW-1185">Reference proteome</keyword>
<keyword evidence="10" id="KW-0576">Peroxisome</keyword>
<dbReference type="Pfam" id="PF00725">
    <property type="entry name" value="3HCDH"/>
    <property type="match status" value="1"/>
</dbReference>
<evidence type="ECO:0000256" key="16">
    <source>
        <dbReference type="ARBA" id="ARBA00049556"/>
    </source>
</evidence>
<protein>
    <submittedName>
        <fullName evidence="20">Enoyl-CoA hydratase/isomerase family protein</fullName>
    </submittedName>
</protein>
<keyword evidence="13" id="KW-0511">Multifunctional enzyme</keyword>
<gene>
    <name evidence="20" type="ORF">HQ603_03545</name>
</gene>
<comment type="caution">
    <text evidence="20">The sequence shown here is derived from an EMBL/GenBank/DDBJ whole genome shotgun (WGS) entry which is preliminary data.</text>
</comment>
<evidence type="ECO:0000256" key="7">
    <source>
        <dbReference type="ARBA" id="ARBA00023002"/>
    </source>
</evidence>
<feature type="domain" description="3-hydroxyacyl-CoA dehydrogenase C-terminal" evidence="18">
    <location>
        <begin position="477"/>
        <end position="570"/>
    </location>
</feature>
<keyword evidence="12" id="KW-0456">Lyase</keyword>
<keyword evidence="11" id="KW-0413">Isomerase</keyword>
<dbReference type="InterPro" id="IPR006176">
    <property type="entry name" value="3-OHacyl-CoA_DH_NAD-bd"/>
</dbReference>
<evidence type="ECO:0000256" key="12">
    <source>
        <dbReference type="ARBA" id="ARBA00023239"/>
    </source>
</evidence>
<feature type="domain" description="3-hydroxyacyl-CoA dehydrogenase NAD binding" evidence="19">
    <location>
        <begin position="297"/>
        <end position="472"/>
    </location>
</feature>
<dbReference type="SUPFAM" id="SSF48179">
    <property type="entry name" value="6-phosphogluconate dehydrogenase C-terminal domain-like"/>
    <property type="match status" value="2"/>
</dbReference>
<keyword evidence="8" id="KW-0520">NAD</keyword>
<dbReference type="Pfam" id="PF02737">
    <property type="entry name" value="3HCDH_N"/>
    <property type="match status" value="1"/>
</dbReference>
<dbReference type="SUPFAM" id="SSF52096">
    <property type="entry name" value="ClpP/crotonase"/>
    <property type="match status" value="1"/>
</dbReference>
<proteinExistence type="inferred from homology"/>